<evidence type="ECO:0000259" key="11">
    <source>
        <dbReference type="PROSITE" id="PS50885"/>
    </source>
</evidence>
<dbReference type="Gene3D" id="3.30.565.10">
    <property type="entry name" value="Histidine kinase-like ATPase, C-terminal domain"/>
    <property type="match status" value="1"/>
</dbReference>
<protein>
    <recommendedName>
        <fullName evidence="3">histidine kinase</fullName>
        <ecNumber evidence="3">2.7.13.3</ecNumber>
    </recommendedName>
</protein>
<accession>A0A3D9IT43</accession>
<dbReference type="Pfam" id="PF02518">
    <property type="entry name" value="HATPase_c"/>
    <property type="match status" value="1"/>
</dbReference>
<name>A0A3D9IT43_9BACL</name>
<dbReference type="PRINTS" id="PR00344">
    <property type="entry name" value="BCTRLSENSOR"/>
</dbReference>
<dbReference type="InterPro" id="IPR003594">
    <property type="entry name" value="HATPase_dom"/>
</dbReference>
<dbReference type="SUPFAM" id="SSF55874">
    <property type="entry name" value="ATPase domain of HSP90 chaperone/DNA topoisomerase II/histidine kinase"/>
    <property type="match status" value="1"/>
</dbReference>
<evidence type="ECO:0000256" key="2">
    <source>
        <dbReference type="ARBA" id="ARBA00004651"/>
    </source>
</evidence>
<dbReference type="Pfam" id="PF00672">
    <property type="entry name" value="HAMP"/>
    <property type="match status" value="1"/>
</dbReference>
<dbReference type="OrthoDB" id="9776552at2"/>
<dbReference type="InterPro" id="IPR050640">
    <property type="entry name" value="Bact_2-comp_sensor_kinase"/>
</dbReference>
<dbReference type="GO" id="GO:0005886">
    <property type="term" value="C:plasma membrane"/>
    <property type="evidence" value="ECO:0007669"/>
    <property type="project" value="UniProtKB-SubCell"/>
</dbReference>
<dbReference type="EC" id="2.7.13.3" evidence="3"/>
<dbReference type="Proteomes" id="UP000256869">
    <property type="component" value="Unassembled WGS sequence"/>
</dbReference>
<keyword evidence="13" id="KW-1185">Reference proteome</keyword>
<evidence type="ECO:0000256" key="5">
    <source>
        <dbReference type="ARBA" id="ARBA00022553"/>
    </source>
</evidence>
<evidence type="ECO:0000256" key="10">
    <source>
        <dbReference type="SAM" id="Phobius"/>
    </source>
</evidence>
<evidence type="ECO:0000256" key="1">
    <source>
        <dbReference type="ARBA" id="ARBA00000085"/>
    </source>
</evidence>
<evidence type="ECO:0000313" key="12">
    <source>
        <dbReference type="EMBL" id="RED64817.1"/>
    </source>
</evidence>
<sequence length="595" mass="66968">MGRPILKGFSFRNKLIVSFLLVSLLPVLMVQMISYYVSAGAMEKKIDNLVQANLLQTSKNLDTSLNAYADILFQIFTDDDVMELTKEINNPRTESPELSRRKLINILSSYSYAKEGIRSVAIFTSNGTLICYDQQTGTPYENLWSGVSDLTSLSVYQEAMAHKSGDLITPPAQIDSIYSKGQYGFHIARKLSDLNGASLEGIGVAVITVYESVLADAINLAASDPAGTDRLDNRNFLTDNEDRIVSSPDNGQMGMNISDVTGKSTISNTFYNERSGLTINNLIDQNELFKEMYSMQRLSLYAGIAALVLSGILIYYFSGSLTRSIRTVVRAMKVAQQGILNVKVDSETRDEISAIAFSFNKMMNTVNELMNETKMAVEKRKEAEIRALEAQINPHFLYNTLDSINWLAIEKDEHQISQMLKGLAQILRYSVKDSNKWVALQEELEWMNSYIYLQQHRFRSSFRFEVELDERALGYRVHKLLFQPFIENSIIHGFAGRKQGGILRISVIVLDERFFEVRIEDNGTGMTEEKLAEILSERQKHENSLTGGGLGIRNVFDRVHMYYGPKANWELESILGEGTSIRIVLPIQGEGEVAS</sequence>
<dbReference type="AlphaFoldDB" id="A0A3D9IT43"/>
<keyword evidence="4" id="KW-1003">Cell membrane</keyword>
<evidence type="ECO:0000256" key="6">
    <source>
        <dbReference type="ARBA" id="ARBA00022679"/>
    </source>
</evidence>
<dbReference type="SUPFAM" id="SSF158472">
    <property type="entry name" value="HAMP domain-like"/>
    <property type="match status" value="1"/>
</dbReference>
<gene>
    <name evidence="12" type="ORF">DFP95_102238</name>
</gene>
<comment type="catalytic activity">
    <reaction evidence="1">
        <text>ATP + protein L-histidine = ADP + protein N-phospho-L-histidine.</text>
        <dbReference type="EC" id="2.7.13.3"/>
    </reaction>
</comment>
<evidence type="ECO:0000256" key="9">
    <source>
        <dbReference type="ARBA" id="ARBA00023136"/>
    </source>
</evidence>
<feature type="domain" description="HAMP" evidence="11">
    <location>
        <begin position="319"/>
        <end position="371"/>
    </location>
</feature>
<reference evidence="12 13" key="1">
    <citation type="submission" date="2018-07" db="EMBL/GenBank/DDBJ databases">
        <title>Genomic Encyclopedia of Type Strains, Phase III (KMG-III): the genomes of soil and plant-associated and newly described type strains.</title>
        <authorList>
            <person name="Whitman W."/>
        </authorList>
    </citation>
    <scope>NUCLEOTIDE SEQUENCE [LARGE SCALE GENOMIC DNA]</scope>
    <source>
        <strain evidence="12 13">CECT 8236</strain>
    </source>
</reference>
<evidence type="ECO:0000313" key="13">
    <source>
        <dbReference type="Proteomes" id="UP000256869"/>
    </source>
</evidence>
<dbReference type="SMART" id="SM00304">
    <property type="entry name" value="HAMP"/>
    <property type="match status" value="1"/>
</dbReference>
<keyword evidence="6" id="KW-0808">Transferase</keyword>
<comment type="caution">
    <text evidence="12">The sequence shown here is derived from an EMBL/GenBank/DDBJ whole genome shotgun (WGS) entry which is preliminary data.</text>
</comment>
<keyword evidence="10" id="KW-0812">Transmembrane</keyword>
<keyword evidence="10" id="KW-1133">Transmembrane helix</keyword>
<dbReference type="Pfam" id="PF06580">
    <property type="entry name" value="His_kinase"/>
    <property type="match status" value="1"/>
</dbReference>
<dbReference type="InterPro" id="IPR010559">
    <property type="entry name" value="Sig_transdc_His_kin_internal"/>
</dbReference>
<keyword evidence="9 10" id="KW-0472">Membrane</keyword>
<dbReference type="CDD" id="cd06225">
    <property type="entry name" value="HAMP"/>
    <property type="match status" value="1"/>
</dbReference>
<dbReference type="InterPro" id="IPR003660">
    <property type="entry name" value="HAMP_dom"/>
</dbReference>
<dbReference type="EMBL" id="QRDY01000002">
    <property type="protein sequence ID" value="RED64817.1"/>
    <property type="molecule type" value="Genomic_DNA"/>
</dbReference>
<evidence type="ECO:0000256" key="8">
    <source>
        <dbReference type="ARBA" id="ARBA00023012"/>
    </source>
</evidence>
<evidence type="ECO:0000256" key="7">
    <source>
        <dbReference type="ARBA" id="ARBA00022777"/>
    </source>
</evidence>
<comment type="subcellular location">
    <subcellularLocation>
        <location evidence="2">Cell membrane</location>
        <topology evidence="2">Multi-pass membrane protein</topology>
    </subcellularLocation>
</comment>
<dbReference type="InterPro" id="IPR036890">
    <property type="entry name" value="HATPase_C_sf"/>
</dbReference>
<feature type="transmembrane region" description="Helical" evidence="10">
    <location>
        <begin position="15"/>
        <end position="37"/>
    </location>
</feature>
<dbReference type="RefSeq" id="WP_115991575.1">
    <property type="nucleotide sequence ID" value="NZ_QRDY01000002.1"/>
</dbReference>
<evidence type="ECO:0000256" key="4">
    <source>
        <dbReference type="ARBA" id="ARBA00022475"/>
    </source>
</evidence>
<keyword evidence="7 12" id="KW-0418">Kinase</keyword>
<dbReference type="InterPro" id="IPR004358">
    <property type="entry name" value="Sig_transdc_His_kin-like_C"/>
</dbReference>
<feature type="transmembrane region" description="Helical" evidence="10">
    <location>
        <begin position="298"/>
        <end position="317"/>
    </location>
</feature>
<dbReference type="PANTHER" id="PTHR34220">
    <property type="entry name" value="SENSOR HISTIDINE KINASE YPDA"/>
    <property type="match status" value="1"/>
</dbReference>
<evidence type="ECO:0000256" key="3">
    <source>
        <dbReference type="ARBA" id="ARBA00012438"/>
    </source>
</evidence>
<keyword evidence="5" id="KW-0597">Phosphoprotein</keyword>
<dbReference type="Gene3D" id="6.10.340.10">
    <property type="match status" value="1"/>
</dbReference>
<keyword evidence="8" id="KW-0902">Two-component regulatory system</keyword>
<proteinExistence type="predicted"/>
<organism evidence="12 13">
    <name type="scientific">Cohnella lupini</name>
    <dbReference type="NCBI Taxonomy" id="1294267"/>
    <lineage>
        <taxon>Bacteria</taxon>
        <taxon>Bacillati</taxon>
        <taxon>Bacillota</taxon>
        <taxon>Bacilli</taxon>
        <taxon>Bacillales</taxon>
        <taxon>Paenibacillaceae</taxon>
        <taxon>Cohnella</taxon>
    </lineage>
</organism>
<dbReference type="PROSITE" id="PS50885">
    <property type="entry name" value="HAMP"/>
    <property type="match status" value="1"/>
</dbReference>
<dbReference type="PANTHER" id="PTHR34220:SF7">
    <property type="entry name" value="SENSOR HISTIDINE KINASE YPDA"/>
    <property type="match status" value="1"/>
</dbReference>
<dbReference type="GO" id="GO:0000155">
    <property type="term" value="F:phosphorelay sensor kinase activity"/>
    <property type="evidence" value="ECO:0007669"/>
    <property type="project" value="InterPro"/>
</dbReference>